<dbReference type="AlphaFoldDB" id="W7CTX4"/>
<feature type="domain" description="N-acetyltransferase" evidence="1">
    <location>
        <begin position="1"/>
        <end position="146"/>
    </location>
</feature>
<gene>
    <name evidence="2" type="ORF">PRIP_14258</name>
</gene>
<dbReference type="Gene3D" id="3.40.630.30">
    <property type="match status" value="1"/>
</dbReference>
<organism evidence="2 3">
    <name type="scientific">Listeria riparia FSL S10-1204</name>
    <dbReference type="NCBI Taxonomy" id="1265816"/>
    <lineage>
        <taxon>Bacteria</taxon>
        <taxon>Bacillati</taxon>
        <taxon>Bacillota</taxon>
        <taxon>Bacilli</taxon>
        <taxon>Bacillales</taxon>
        <taxon>Listeriaceae</taxon>
        <taxon>Listeria</taxon>
    </lineage>
</organism>
<dbReference type="PATRIC" id="fig|1265816.5.peg.2819"/>
<dbReference type="GO" id="GO:0016747">
    <property type="term" value="F:acyltransferase activity, transferring groups other than amino-acyl groups"/>
    <property type="evidence" value="ECO:0007669"/>
    <property type="project" value="InterPro"/>
</dbReference>
<dbReference type="EMBL" id="AODL01000028">
    <property type="protein sequence ID" value="EUJ43114.1"/>
    <property type="molecule type" value="Genomic_DNA"/>
</dbReference>
<dbReference type="SUPFAM" id="SSF55729">
    <property type="entry name" value="Acyl-CoA N-acyltransferases (Nat)"/>
    <property type="match status" value="1"/>
</dbReference>
<dbReference type="OrthoDB" id="2352823at2"/>
<name>W7CTX4_9LIST</name>
<dbReference type="InterPro" id="IPR000182">
    <property type="entry name" value="GNAT_dom"/>
</dbReference>
<dbReference type="Proteomes" id="UP000019248">
    <property type="component" value="Unassembled WGS sequence"/>
</dbReference>
<evidence type="ECO:0000313" key="3">
    <source>
        <dbReference type="Proteomes" id="UP000019248"/>
    </source>
</evidence>
<dbReference type="Pfam" id="PF00583">
    <property type="entry name" value="Acetyltransf_1"/>
    <property type="match status" value="1"/>
</dbReference>
<comment type="caution">
    <text evidence="2">The sequence shown here is derived from an EMBL/GenBank/DDBJ whole genome shotgun (WGS) entry which is preliminary data.</text>
</comment>
<dbReference type="InterPro" id="IPR016181">
    <property type="entry name" value="Acyl_CoA_acyltransferase"/>
</dbReference>
<dbReference type="RefSeq" id="WP_036101636.1">
    <property type="nucleotide sequence ID" value="NZ_AODL01000028.1"/>
</dbReference>
<sequence length="148" mass="16732">MKTQFIEANQTHDLRHRVLIPDHPVEALVYPGDDDAAAFHVGVFDDKERLVAIGSFYEEADNHFDGKKQYRLRGMASDPNLRLQGLGKAVLVFAEEELARRDADLLWCNARVIATGFYEKMGFHSVDSEFVIPKIGGHYKMGKVLQAK</sequence>
<keyword evidence="2" id="KW-0808">Transferase</keyword>
<protein>
    <submittedName>
        <fullName evidence="2">GNAT family acetyltransferase</fullName>
    </submittedName>
</protein>
<dbReference type="CDD" id="cd04301">
    <property type="entry name" value="NAT_SF"/>
    <property type="match status" value="1"/>
</dbReference>
<dbReference type="PROSITE" id="PS51186">
    <property type="entry name" value="GNAT"/>
    <property type="match status" value="1"/>
</dbReference>
<keyword evidence="3" id="KW-1185">Reference proteome</keyword>
<reference evidence="2 3" key="1">
    <citation type="journal article" date="2014" name="Int. J. Syst. Evol. Microbiol.">
        <title>Listeria floridensis sp. nov., Listeria aquatica sp. nov., Listeria cornellensis sp. nov., Listeria riparia sp. nov. and Listeria grandensis sp. nov., from agricultural and natural environments.</title>
        <authorList>
            <person name="den Bakker H.C."/>
            <person name="Warchocki S."/>
            <person name="Wright E.M."/>
            <person name="Allred A.F."/>
            <person name="Ahlstrom C."/>
            <person name="Manuel C.S."/>
            <person name="Stasiewicz M.J."/>
            <person name="Burrell A."/>
            <person name="Roof S."/>
            <person name="Strawn L."/>
            <person name="Fortes E.D."/>
            <person name="Nightingale K.K."/>
            <person name="Kephart D."/>
            <person name="Wiedmann M."/>
        </authorList>
    </citation>
    <scope>NUCLEOTIDE SEQUENCE [LARGE SCALE GENOMIC DNA]</scope>
    <source>
        <strain evidence="2 3">FSL S10-1204</strain>
    </source>
</reference>
<proteinExistence type="predicted"/>
<evidence type="ECO:0000313" key="2">
    <source>
        <dbReference type="EMBL" id="EUJ43114.1"/>
    </source>
</evidence>
<accession>W7CTX4</accession>
<evidence type="ECO:0000259" key="1">
    <source>
        <dbReference type="PROSITE" id="PS51186"/>
    </source>
</evidence>